<accession>A0A1F7SM16</accession>
<protein>
    <submittedName>
        <fullName evidence="1">Uncharacterized protein</fullName>
    </submittedName>
</protein>
<reference evidence="1 2" key="1">
    <citation type="journal article" date="2016" name="Nat. Commun.">
        <title>Thousands of microbial genomes shed light on interconnected biogeochemical processes in an aquifer system.</title>
        <authorList>
            <person name="Anantharaman K."/>
            <person name="Brown C.T."/>
            <person name="Hug L.A."/>
            <person name="Sharon I."/>
            <person name="Castelle C.J."/>
            <person name="Probst A.J."/>
            <person name="Thomas B.C."/>
            <person name="Singh A."/>
            <person name="Wilkins M.J."/>
            <person name="Karaoz U."/>
            <person name="Brodie E.L."/>
            <person name="Williams K.H."/>
            <person name="Hubbard S.S."/>
            <person name="Banfield J.F."/>
        </authorList>
    </citation>
    <scope>NUCLEOTIDE SEQUENCE [LARGE SCALE GENOMIC DNA]</scope>
</reference>
<gene>
    <name evidence="1" type="ORF">A3K55_01255</name>
</gene>
<evidence type="ECO:0000313" key="2">
    <source>
        <dbReference type="Proteomes" id="UP000185874"/>
    </source>
</evidence>
<sequence>MKKPQSISETLSLFKDVLAKRKKYVSKEHQAYGLELAKELHDWKNRSLYIRLAKNTDRQLLEQARLFIKDQTVGTVRSRARLFMWKLKNLRNSV</sequence>
<comment type="caution">
    <text evidence="1">The sequence shown here is derived from an EMBL/GenBank/DDBJ whole genome shotgun (WGS) entry which is preliminary data.</text>
</comment>
<dbReference type="Proteomes" id="UP000185874">
    <property type="component" value="Unassembled WGS sequence"/>
</dbReference>
<dbReference type="AlphaFoldDB" id="A0A1F7SM16"/>
<proteinExistence type="predicted"/>
<dbReference type="EMBL" id="MGDJ01000005">
    <property type="protein sequence ID" value="OGL54247.1"/>
    <property type="molecule type" value="Genomic_DNA"/>
</dbReference>
<organism evidence="1 2">
    <name type="scientific">Candidatus Shapirobacteria bacterium RBG_13_44_7</name>
    <dbReference type="NCBI Taxonomy" id="1802149"/>
    <lineage>
        <taxon>Bacteria</taxon>
        <taxon>Candidatus Shapironibacteriota</taxon>
    </lineage>
</organism>
<evidence type="ECO:0000313" key="1">
    <source>
        <dbReference type="EMBL" id="OGL54247.1"/>
    </source>
</evidence>
<name>A0A1F7SM16_9BACT</name>